<dbReference type="Proteomes" id="UP001500957">
    <property type="component" value="Unassembled WGS sequence"/>
</dbReference>
<comment type="caution">
    <text evidence="1">The sequence shown here is derived from an EMBL/GenBank/DDBJ whole genome shotgun (WGS) entry which is preliminary data.</text>
</comment>
<evidence type="ECO:0008006" key="3">
    <source>
        <dbReference type="Google" id="ProtNLM"/>
    </source>
</evidence>
<dbReference type="EMBL" id="BAAAHE010000044">
    <property type="protein sequence ID" value="GAA0632280.1"/>
    <property type="molecule type" value="Genomic_DNA"/>
</dbReference>
<proteinExistence type="predicted"/>
<protein>
    <recommendedName>
        <fullName evidence="3">Phospholipid scramblase</fullName>
    </recommendedName>
</protein>
<reference evidence="1 2" key="1">
    <citation type="journal article" date="2019" name="Int. J. Syst. Evol. Microbiol.">
        <title>The Global Catalogue of Microorganisms (GCM) 10K type strain sequencing project: providing services to taxonomists for standard genome sequencing and annotation.</title>
        <authorList>
            <consortium name="The Broad Institute Genomics Platform"/>
            <consortium name="The Broad Institute Genome Sequencing Center for Infectious Disease"/>
            <person name="Wu L."/>
            <person name="Ma J."/>
        </authorList>
    </citation>
    <scope>NUCLEOTIDE SEQUENCE [LARGE SCALE GENOMIC DNA]</scope>
    <source>
        <strain evidence="1 2">JCM 10671</strain>
    </source>
</reference>
<dbReference type="InterPro" id="IPR007612">
    <property type="entry name" value="LOR"/>
</dbReference>
<sequence length="195" mass="21814">MTPPVDPNRVAAAERFVIAQRFTALVNRYDVSLPASDGLSPGEPVCFVEQKRLAFKEQVDFRLPDGQTSLFRFKARSVVDLGATYDVTAADGTPIGTFKKEGMKSLLRSTWRLSQPGQPDVIGQERSMPIALLRRAQDLIPLPFHFDFDANGQPILTVERQRTLRDRYLVLIHVPGLDRRLAIAMGVALDALQQR</sequence>
<gene>
    <name evidence="1" type="ORF">GCM10009547_40150</name>
</gene>
<dbReference type="Pfam" id="PF04525">
    <property type="entry name" value="LOR"/>
    <property type="match status" value="1"/>
</dbReference>
<accession>A0ABN1H837</accession>
<evidence type="ECO:0000313" key="2">
    <source>
        <dbReference type="Proteomes" id="UP001500957"/>
    </source>
</evidence>
<keyword evidence="2" id="KW-1185">Reference proteome</keyword>
<evidence type="ECO:0000313" key="1">
    <source>
        <dbReference type="EMBL" id="GAA0632280.1"/>
    </source>
</evidence>
<organism evidence="1 2">
    <name type="scientific">Sporichthya brevicatena</name>
    <dbReference type="NCBI Taxonomy" id="171442"/>
    <lineage>
        <taxon>Bacteria</taxon>
        <taxon>Bacillati</taxon>
        <taxon>Actinomycetota</taxon>
        <taxon>Actinomycetes</taxon>
        <taxon>Sporichthyales</taxon>
        <taxon>Sporichthyaceae</taxon>
        <taxon>Sporichthya</taxon>
    </lineage>
</organism>
<name>A0ABN1H837_9ACTN</name>